<organism evidence="3">
    <name type="scientific">candidate division WOR-3 bacterium</name>
    <dbReference type="NCBI Taxonomy" id="2052148"/>
    <lineage>
        <taxon>Bacteria</taxon>
        <taxon>Bacteria division WOR-3</taxon>
    </lineage>
</organism>
<dbReference type="EMBL" id="DTOZ01000105">
    <property type="protein sequence ID" value="HGE78150.1"/>
    <property type="molecule type" value="Genomic_DNA"/>
</dbReference>
<dbReference type="GO" id="GO:0090313">
    <property type="term" value="P:regulation of protein targeting to membrane"/>
    <property type="evidence" value="ECO:0007669"/>
    <property type="project" value="TreeGrafter"/>
</dbReference>
<gene>
    <name evidence="3" type="ORF">ENX68_04025</name>
</gene>
<dbReference type="Pfam" id="PF05170">
    <property type="entry name" value="AsmA"/>
    <property type="match status" value="2"/>
</dbReference>
<evidence type="ECO:0000256" key="1">
    <source>
        <dbReference type="SAM" id="Phobius"/>
    </source>
</evidence>
<dbReference type="InterPro" id="IPR007844">
    <property type="entry name" value="AsmA"/>
</dbReference>
<keyword evidence="1" id="KW-0812">Transmembrane</keyword>
<protein>
    <submittedName>
        <fullName evidence="3">AsmA family protein</fullName>
    </submittedName>
</protein>
<dbReference type="PANTHER" id="PTHR30441">
    <property type="entry name" value="DUF748 DOMAIN-CONTAINING PROTEIN"/>
    <property type="match status" value="1"/>
</dbReference>
<dbReference type="PANTHER" id="PTHR30441:SF4">
    <property type="entry name" value="PROTEIN ASMA"/>
    <property type="match status" value="1"/>
</dbReference>
<evidence type="ECO:0000259" key="2">
    <source>
        <dbReference type="Pfam" id="PF05170"/>
    </source>
</evidence>
<dbReference type="GO" id="GO:0005886">
    <property type="term" value="C:plasma membrane"/>
    <property type="evidence" value="ECO:0007669"/>
    <property type="project" value="TreeGrafter"/>
</dbReference>
<feature type="domain" description="AsmA" evidence="2">
    <location>
        <begin position="1"/>
        <end position="171"/>
    </location>
</feature>
<comment type="caution">
    <text evidence="3">The sequence shown here is derived from an EMBL/GenBank/DDBJ whole genome shotgun (WGS) entry which is preliminary data.</text>
</comment>
<keyword evidence="1" id="KW-0472">Membrane</keyword>
<keyword evidence="1" id="KW-1133">Transmembrane helix</keyword>
<accession>A0A7V3RH80</accession>
<dbReference type="InterPro" id="IPR052894">
    <property type="entry name" value="AsmA-related"/>
</dbReference>
<proteinExistence type="predicted"/>
<feature type="transmembrane region" description="Helical" evidence="1">
    <location>
        <begin position="7"/>
        <end position="26"/>
    </location>
</feature>
<name>A0A7V3RH80_UNCW3</name>
<sequence>MKKFLKILGIIIGIFVLIFIIGYISISSFLKPPYLRSLVERLSSEAINYPVQIKNVSLKLGLKVGIGVNGVSLKNPPGFSERNMVDIDRIRLNLKLLPLLRRQIVINSIMIEGAEINIEKNKDNYYNIAVPRLQKREGPGFSISLDRIWVSKTDLYYRDLPMNKEYRIRNLRQDIQIKEKLIINGSQTLEIPKTKEFPGFSIKIENKIEYDTITKNITIKEIKGSYGPIEANLSGSVERGELLNIHTLLDINDLSKIIQFIPEEASVERLNGSIKVDATVLGSTKEPKVNGKCELINIQIKVKNLNQEVQKINGSFAFDLNSIKNIIIQGLFGTSRFDITGGVSDFKNPILDLIVKVAMNLKDIEAVSEETKGMKLTGIANLNIAIKGRAEKPNYLGDFSITDGTIDGIGLVKPITNLKVKGTIQNDGAKISECSGHIGRSDFSFNGYVSNFKSPVIQINNNSNLIDIDELFPRTKAEKKTESKKGIPLTIQGNVRINRLTGMDMEFRNINTEFKYENGIIDLKNCNAETFDGRVSFDFYYNINAPEPYRINTRMENINVQKILKRFLKFENLQGRLSGVNNFQGRGFEQKQVISNLTASGNIKITNGVFHNFEFTSKLCDWLGLKGTRTINLDDLVCSYKIENGRMSVEDWSMQSSIGNFLVNGTIRLDGVINLLITLTLNKKESDLLKNYHADWILYFDQKGRATIDIIATGKILSPEFRLDTNKMQQRLKGAIKDEFDKKKKELEKKLKDLFKK</sequence>
<dbReference type="AlphaFoldDB" id="A0A7V3RH80"/>
<evidence type="ECO:0000313" key="3">
    <source>
        <dbReference type="EMBL" id="HGE78150.1"/>
    </source>
</evidence>
<feature type="domain" description="AsmA" evidence="2">
    <location>
        <begin position="478"/>
        <end position="649"/>
    </location>
</feature>
<reference evidence="3" key="1">
    <citation type="journal article" date="2020" name="mSystems">
        <title>Genome- and Community-Level Interaction Insights into Carbon Utilization and Element Cycling Functions of Hydrothermarchaeota in Hydrothermal Sediment.</title>
        <authorList>
            <person name="Zhou Z."/>
            <person name="Liu Y."/>
            <person name="Xu W."/>
            <person name="Pan J."/>
            <person name="Luo Z.H."/>
            <person name="Li M."/>
        </authorList>
    </citation>
    <scope>NUCLEOTIDE SEQUENCE [LARGE SCALE GENOMIC DNA]</scope>
    <source>
        <strain evidence="3">SpSt-961</strain>
    </source>
</reference>